<keyword evidence="2" id="KW-1185">Reference proteome</keyword>
<dbReference type="AlphaFoldDB" id="A0A0D0BHV7"/>
<organism evidence="1 2">
    <name type="scientific">Suillus luteus UH-Slu-Lm8-n1</name>
    <dbReference type="NCBI Taxonomy" id="930992"/>
    <lineage>
        <taxon>Eukaryota</taxon>
        <taxon>Fungi</taxon>
        <taxon>Dikarya</taxon>
        <taxon>Basidiomycota</taxon>
        <taxon>Agaricomycotina</taxon>
        <taxon>Agaricomycetes</taxon>
        <taxon>Agaricomycetidae</taxon>
        <taxon>Boletales</taxon>
        <taxon>Suillineae</taxon>
        <taxon>Suillaceae</taxon>
        <taxon>Suillus</taxon>
    </lineage>
</organism>
<protein>
    <submittedName>
        <fullName evidence="1">Uncharacterized protein</fullName>
    </submittedName>
</protein>
<gene>
    <name evidence="1" type="ORF">CY34DRAFT_804592</name>
</gene>
<dbReference type="InParanoid" id="A0A0D0BHV7"/>
<evidence type="ECO:0000313" key="1">
    <source>
        <dbReference type="EMBL" id="KIK42763.1"/>
    </source>
</evidence>
<sequence length="74" mass="8203">MKTYLQQYLQLLPVAAVTFALWKKIQSEQLCSSSSLLGRGFLMSIIMTSDASGINRRMCTVALWGRSLLLCTAS</sequence>
<proteinExistence type="predicted"/>
<accession>A0A0D0BHV7</accession>
<name>A0A0D0BHV7_9AGAM</name>
<reference evidence="2" key="2">
    <citation type="submission" date="2015-01" db="EMBL/GenBank/DDBJ databases">
        <title>Evolutionary Origins and Diversification of the Mycorrhizal Mutualists.</title>
        <authorList>
            <consortium name="DOE Joint Genome Institute"/>
            <consortium name="Mycorrhizal Genomics Consortium"/>
            <person name="Kohler A."/>
            <person name="Kuo A."/>
            <person name="Nagy L.G."/>
            <person name="Floudas D."/>
            <person name="Copeland A."/>
            <person name="Barry K.W."/>
            <person name="Cichocki N."/>
            <person name="Veneault-Fourrey C."/>
            <person name="LaButti K."/>
            <person name="Lindquist E.A."/>
            <person name="Lipzen A."/>
            <person name="Lundell T."/>
            <person name="Morin E."/>
            <person name="Murat C."/>
            <person name="Riley R."/>
            <person name="Ohm R."/>
            <person name="Sun H."/>
            <person name="Tunlid A."/>
            <person name="Henrissat B."/>
            <person name="Grigoriev I.V."/>
            <person name="Hibbett D.S."/>
            <person name="Martin F."/>
        </authorList>
    </citation>
    <scope>NUCLEOTIDE SEQUENCE [LARGE SCALE GENOMIC DNA]</scope>
    <source>
        <strain evidence="2">UH-Slu-Lm8-n1</strain>
    </source>
</reference>
<reference evidence="1 2" key="1">
    <citation type="submission" date="2014-04" db="EMBL/GenBank/DDBJ databases">
        <authorList>
            <consortium name="DOE Joint Genome Institute"/>
            <person name="Kuo A."/>
            <person name="Ruytinx J."/>
            <person name="Rineau F."/>
            <person name="Colpaert J."/>
            <person name="Kohler A."/>
            <person name="Nagy L.G."/>
            <person name="Floudas D."/>
            <person name="Copeland A."/>
            <person name="Barry K.W."/>
            <person name="Cichocki N."/>
            <person name="Veneault-Fourrey C."/>
            <person name="LaButti K."/>
            <person name="Lindquist E.A."/>
            <person name="Lipzen A."/>
            <person name="Lundell T."/>
            <person name="Morin E."/>
            <person name="Murat C."/>
            <person name="Sun H."/>
            <person name="Tunlid A."/>
            <person name="Henrissat B."/>
            <person name="Grigoriev I.V."/>
            <person name="Hibbett D.S."/>
            <person name="Martin F."/>
            <person name="Nordberg H.P."/>
            <person name="Cantor M.N."/>
            <person name="Hua S.X."/>
        </authorList>
    </citation>
    <scope>NUCLEOTIDE SEQUENCE [LARGE SCALE GENOMIC DNA]</scope>
    <source>
        <strain evidence="1 2">UH-Slu-Lm8-n1</strain>
    </source>
</reference>
<dbReference type="HOGENOM" id="CLU_2689481_0_0_1"/>
<evidence type="ECO:0000313" key="2">
    <source>
        <dbReference type="Proteomes" id="UP000054485"/>
    </source>
</evidence>
<dbReference type="Proteomes" id="UP000054485">
    <property type="component" value="Unassembled WGS sequence"/>
</dbReference>
<dbReference type="EMBL" id="KN835230">
    <property type="protein sequence ID" value="KIK42763.1"/>
    <property type="molecule type" value="Genomic_DNA"/>
</dbReference>